<dbReference type="Pfam" id="PF01464">
    <property type="entry name" value="SLT"/>
    <property type="match status" value="1"/>
</dbReference>
<dbReference type="EMBL" id="JALPRX010000038">
    <property type="protein sequence ID" value="MCK8784789.1"/>
    <property type="molecule type" value="Genomic_DNA"/>
</dbReference>
<dbReference type="InterPro" id="IPR008258">
    <property type="entry name" value="Transglycosylase_SLT_dom_1"/>
</dbReference>
<proteinExistence type="inferred from homology"/>
<feature type="chain" id="PRO_5040856724" evidence="3">
    <location>
        <begin position="26"/>
        <end position="299"/>
    </location>
</feature>
<name>A0A9X1Y5U9_9PROT</name>
<evidence type="ECO:0000256" key="1">
    <source>
        <dbReference type="ARBA" id="ARBA00009387"/>
    </source>
</evidence>
<feature type="compositionally biased region" description="Low complexity" evidence="2">
    <location>
        <begin position="257"/>
        <end position="271"/>
    </location>
</feature>
<evidence type="ECO:0000256" key="3">
    <source>
        <dbReference type="SAM" id="SignalP"/>
    </source>
</evidence>
<comment type="caution">
    <text evidence="5">The sequence shown here is derived from an EMBL/GenBank/DDBJ whole genome shotgun (WGS) entry which is preliminary data.</text>
</comment>
<dbReference type="Proteomes" id="UP001139516">
    <property type="component" value="Unassembled WGS sequence"/>
</dbReference>
<organism evidence="5 6">
    <name type="scientific">Roseomonas acroporae</name>
    <dbReference type="NCBI Taxonomy" id="2937791"/>
    <lineage>
        <taxon>Bacteria</taxon>
        <taxon>Pseudomonadati</taxon>
        <taxon>Pseudomonadota</taxon>
        <taxon>Alphaproteobacteria</taxon>
        <taxon>Acetobacterales</taxon>
        <taxon>Roseomonadaceae</taxon>
        <taxon>Roseomonas</taxon>
    </lineage>
</organism>
<feature type="region of interest" description="Disordered" evidence="2">
    <location>
        <begin position="245"/>
        <end position="271"/>
    </location>
</feature>
<comment type="similarity">
    <text evidence="1">Belongs to the virb1 family.</text>
</comment>
<dbReference type="SUPFAM" id="SSF53955">
    <property type="entry name" value="Lysozyme-like"/>
    <property type="match status" value="1"/>
</dbReference>
<evidence type="ECO:0000313" key="5">
    <source>
        <dbReference type="EMBL" id="MCK8784789.1"/>
    </source>
</evidence>
<evidence type="ECO:0000313" key="6">
    <source>
        <dbReference type="Proteomes" id="UP001139516"/>
    </source>
</evidence>
<dbReference type="Gene3D" id="1.10.530.10">
    <property type="match status" value="1"/>
</dbReference>
<evidence type="ECO:0000259" key="4">
    <source>
        <dbReference type="Pfam" id="PF01464"/>
    </source>
</evidence>
<reference evidence="5" key="1">
    <citation type="submission" date="2022-04" db="EMBL/GenBank/DDBJ databases">
        <title>Roseomonas acroporae sp. nov., isolated from coral Acropora digitifera.</title>
        <authorList>
            <person name="Sun H."/>
        </authorList>
    </citation>
    <scope>NUCLEOTIDE SEQUENCE</scope>
    <source>
        <strain evidence="5">NAR14</strain>
    </source>
</reference>
<dbReference type="AlphaFoldDB" id="A0A9X1Y5U9"/>
<keyword evidence="6" id="KW-1185">Reference proteome</keyword>
<sequence length="299" mass="30844">MPRLPPLLALPFLALPFLAGGTARAQPAAGEDWTLCRRAIAALEPGSGIPPGLLGAIALVESGRAIPGAGRAEPWPWAYNAAGDGNVPPGKARAVAEVAALLGRGVRSVDVGCMQINLQSHPAAFATLEEAFDPLANVRYAIRFLNTLRSRTGDWGLAIARYHSGEVVRGAAYYRRVAMAQLGNAWDRGGAVPLPPAVAPSCAAGYVATLLVGGPEEARRFLTPEAQRRPPSMLFVSPRRPRFACLRGEPPRPEAPRPGTATPGASPAVAAPVGAAPVGAAPVGVAPVGAARPEASRPE</sequence>
<gene>
    <name evidence="5" type="ORF">M0638_10380</name>
</gene>
<accession>A0A9X1Y5U9</accession>
<feature type="domain" description="Transglycosylase SLT" evidence="4">
    <location>
        <begin position="47"/>
        <end position="166"/>
    </location>
</feature>
<dbReference type="InterPro" id="IPR023346">
    <property type="entry name" value="Lysozyme-like_dom_sf"/>
</dbReference>
<evidence type="ECO:0000256" key="2">
    <source>
        <dbReference type="SAM" id="MobiDB-lite"/>
    </source>
</evidence>
<feature type="signal peptide" evidence="3">
    <location>
        <begin position="1"/>
        <end position="25"/>
    </location>
</feature>
<keyword evidence="3" id="KW-0732">Signal</keyword>
<protein>
    <submittedName>
        <fullName evidence="5">Transglycosylase SLT domain-containing protein</fullName>
    </submittedName>
</protein>
<dbReference type="RefSeq" id="WP_248666910.1">
    <property type="nucleotide sequence ID" value="NZ_JALPRX010000038.1"/>
</dbReference>